<organism evidence="2 4">
    <name type="scientific">SAR324 cluster bacterium</name>
    <dbReference type="NCBI Taxonomy" id="2024889"/>
    <lineage>
        <taxon>Bacteria</taxon>
        <taxon>Deltaproteobacteria</taxon>
        <taxon>SAR324 cluster</taxon>
    </lineage>
</organism>
<protein>
    <submittedName>
        <fullName evidence="2">Glyoxalase</fullName>
    </submittedName>
</protein>
<dbReference type="PANTHER" id="PTHR46142:SF3">
    <property type="entry name" value="F18B13.24 PROTEIN"/>
    <property type="match status" value="1"/>
</dbReference>
<dbReference type="Proteomes" id="UP000286801">
    <property type="component" value="Unassembled WGS sequence"/>
</dbReference>
<sequence>MGIKGLDHVNINTSNMKDTMSFYTDLLDFTDGFRPPFDFPGAWLYAGGNAVIHLVFSDSEPNVICNPVDHIAFEATGFEETKQRLENENWEFRCSNVPDTQIRQIFLVDPNGVKLELNFKF</sequence>
<dbReference type="InterPro" id="IPR037523">
    <property type="entry name" value="VOC_core"/>
</dbReference>
<dbReference type="Pfam" id="PF00903">
    <property type="entry name" value="Glyoxalase"/>
    <property type="match status" value="1"/>
</dbReference>
<comment type="caution">
    <text evidence="2">The sequence shown here is derived from an EMBL/GenBank/DDBJ whole genome shotgun (WGS) entry which is preliminary data.</text>
</comment>
<dbReference type="EMBL" id="QNZL01000098">
    <property type="protein sequence ID" value="RTZ80253.1"/>
    <property type="molecule type" value="Genomic_DNA"/>
</dbReference>
<evidence type="ECO:0000259" key="1">
    <source>
        <dbReference type="PROSITE" id="PS51819"/>
    </source>
</evidence>
<accession>A0A432G9Z0</accession>
<feature type="domain" description="VOC" evidence="1">
    <location>
        <begin position="5"/>
        <end position="120"/>
    </location>
</feature>
<dbReference type="AlphaFoldDB" id="A0A432G9Z0"/>
<dbReference type="InterPro" id="IPR029068">
    <property type="entry name" value="Glyas_Bleomycin-R_OHBP_Dase"/>
</dbReference>
<dbReference type="Gene3D" id="3.10.180.10">
    <property type="entry name" value="2,3-Dihydroxybiphenyl 1,2-Dioxygenase, domain 1"/>
    <property type="match status" value="1"/>
</dbReference>
<dbReference type="EMBL" id="QNZI01000222">
    <property type="protein sequence ID" value="RTZ83256.1"/>
    <property type="molecule type" value="Genomic_DNA"/>
</dbReference>
<evidence type="ECO:0000313" key="4">
    <source>
        <dbReference type="Proteomes" id="UP000286801"/>
    </source>
</evidence>
<name>A0A432G9Z0_9DELT</name>
<dbReference type="InterPro" id="IPR004360">
    <property type="entry name" value="Glyas_Fos-R_dOase_dom"/>
</dbReference>
<proteinExistence type="predicted"/>
<evidence type="ECO:0000313" key="2">
    <source>
        <dbReference type="EMBL" id="RTZ80253.1"/>
    </source>
</evidence>
<gene>
    <name evidence="3" type="ORF">DSY94_08685</name>
    <name evidence="2" type="ORF">DSY97_03810</name>
</gene>
<dbReference type="PANTHER" id="PTHR46142">
    <property type="match status" value="1"/>
</dbReference>
<reference evidence="4 5" key="1">
    <citation type="submission" date="2018-06" db="EMBL/GenBank/DDBJ databases">
        <title>Combined omics and stable isotope probing to characterize newly discovered Mariana Back-Arc vent microbial communities.</title>
        <authorList>
            <person name="Trembath-Reichert E."/>
            <person name="Huber J.A."/>
        </authorList>
    </citation>
    <scope>NUCLEOTIDE SEQUENCE [LARGE SCALE GENOMIC DNA]</scope>
    <source>
        <strain evidence="3">MAG 24</strain>
        <strain evidence="2">MAG 63_1</strain>
    </source>
</reference>
<evidence type="ECO:0000313" key="5">
    <source>
        <dbReference type="Proteomes" id="UP000287176"/>
    </source>
</evidence>
<evidence type="ECO:0000313" key="3">
    <source>
        <dbReference type="EMBL" id="RTZ83256.1"/>
    </source>
</evidence>
<dbReference type="Proteomes" id="UP000287176">
    <property type="component" value="Unassembled WGS sequence"/>
</dbReference>
<dbReference type="SUPFAM" id="SSF54593">
    <property type="entry name" value="Glyoxalase/Bleomycin resistance protein/Dihydroxybiphenyl dioxygenase"/>
    <property type="match status" value="1"/>
</dbReference>
<dbReference type="PROSITE" id="PS51819">
    <property type="entry name" value="VOC"/>
    <property type="match status" value="1"/>
</dbReference>